<dbReference type="Proteomes" id="UP001183414">
    <property type="component" value="Unassembled WGS sequence"/>
</dbReference>
<dbReference type="InterPro" id="IPR005754">
    <property type="entry name" value="Sortase"/>
</dbReference>
<evidence type="ECO:0000256" key="1">
    <source>
        <dbReference type="ARBA" id="ARBA00022801"/>
    </source>
</evidence>
<keyword evidence="1" id="KW-0378">Hydrolase</keyword>
<organism evidence="3 4">
    <name type="scientific">Streptomyces hazeniae</name>
    <dbReference type="NCBI Taxonomy" id="3075538"/>
    <lineage>
        <taxon>Bacteria</taxon>
        <taxon>Bacillati</taxon>
        <taxon>Actinomycetota</taxon>
        <taxon>Actinomycetes</taxon>
        <taxon>Kitasatosporales</taxon>
        <taxon>Streptomycetaceae</taxon>
        <taxon>Streptomyces</taxon>
    </lineage>
</organism>
<gene>
    <name evidence="3" type="ORF">RM572_13185</name>
</gene>
<protein>
    <submittedName>
        <fullName evidence="3">Sortase</fullName>
    </submittedName>
</protein>
<sequence length="235" mass="23325">MTTRYERLSSRSRRLEVVSVVAAVVFTVVTCRFVPGPPAANAAVLAADTGAVDTGAVDTGAAESGRAGSDRVPGVDAGGGEASGRAARTSPVRVAVRGTGVDARIVPVGERAGDGIPVAPPGDPMQVAWAAGLPAPGEKGAAVLVGHLDSETGPAAFAGLGGLRAGAQIRVLRADGRTVRYEVHAVQRYGAAGPPGALADVPEDAGGLLRLVAVGGAWTEPVVDDTSVVAFAHAS</sequence>
<evidence type="ECO:0000313" key="3">
    <source>
        <dbReference type="EMBL" id="MDT0379721.1"/>
    </source>
</evidence>
<proteinExistence type="predicted"/>
<feature type="region of interest" description="Disordered" evidence="2">
    <location>
        <begin position="57"/>
        <end position="91"/>
    </location>
</feature>
<dbReference type="InterPro" id="IPR023365">
    <property type="entry name" value="Sortase_dom-sf"/>
</dbReference>
<evidence type="ECO:0000313" key="4">
    <source>
        <dbReference type="Proteomes" id="UP001183414"/>
    </source>
</evidence>
<accession>A0ABU2NRW2</accession>
<dbReference type="InterPro" id="IPR042001">
    <property type="entry name" value="Sortase_F"/>
</dbReference>
<dbReference type="CDD" id="cd05829">
    <property type="entry name" value="Sortase_F"/>
    <property type="match status" value="1"/>
</dbReference>
<keyword evidence="4" id="KW-1185">Reference proteome</keyword>
<comment type="caution">
    <text evidence="3">The sequence shown here is derived from an EMBL/GenBank/DDBJ whole genome shotgun (WGS) entry which is preliminary data.</text>
</comment>
<dbReference type="EMBL" id="JAVREQ010000010">
    <property type="protein sequence ID" value="MDT0379721.1"/>
    <property type="molecule type" value="Genomic_DNA"/>
</dbReference>
<dbReference type="Pfam" id="PF04203">
    <property type="entry name" value="Sortase"/>
    <property type="match status" value="1"/>
</dbReference>
<name>A0ABU2NRW2_9ACTN</name>
<dbReference type="Gene3D" id="2.40.260.10">
    <property type="entry name" value="Sortase"/>
    <property type="match status" value="1"/>
</dbReference>
<evidence type="ECO:0000256" key="2">
    <source>
        <dbReference type="SAM" id="MobiDB-lite"/>
    </source>
</evidence>
<reference evidence="4" key="1">
    <citation type="submission" date="2023-07" db="EMBL/GenBank/DDBJ databases">
        <title>30 novel species of actinomycetes from the DSMZ collection.</title>
        <authorList>
            <person name="Nouioui I."/>
        </authorList>
    </citation>
    <scope>NUCLEOTIDE SEQUENCE [LARGE SCALE GENOMIC DNA]</scope>
    <source>
        <strain evidence="4">DSM 42041</strain>
    </source>
</reference>
<dbReference type="RefSeq" id="WP_311673515.1">
    <property type="nucleotide sequence ID" value="NZ_JAVREQ010000010.1"/>
</dbReference>
<dbReference type="SUPFAM" id="SSF63817">
    <property type="entry name" value="Sortase"/>
    <property type="match status" value="1"/>
</dbReference>